<feature type="domain" description="Porin" evidence="12">
    <location>
        <begin position="9"/>
        <end position="335"/>
    </location>
</feature>
<evidence type="ECO:0000256" key="10">
    <source>
        <dbReference type="ARBA" id="ARBA00023237"/>
    </source>
</evidence>
<dbReference type="GO" id="GO:0046930">
    <property type="term" value="C:pore complex"/>
    <property type="evidence" value="ECO:0007669"/>
    <property type="project" value="UniProtKB-KW"/>
</dbReference>
<keyword evidence="4" id="KW-1134">Transmembrane beta strand</keyword>
<dbReference type="InterPro" id="IPR033900">
    <property type="entry name" value="Gram_neg_porin_domain"/>
</dbReference>
<dbReference type="GO" id="GO:0009279">
    <property type="term" value="C:cell outer membrane"/>
    <property type="evidence" value="ECO:0007669"/>
    <property type="project" value="UniProtKB-SubCell"/>
</dbReference>
<keyword evidence="9" id="KW-0472">Membrane</keyword>
<dbReference type="eggNOG" id="COG3203">
    <property type="taxonomic scope" value="Bacteria"/>
</dbReference>
<keyword evidence="7" id="KW-0406">Ion transport</keyword>
<accession>A9BQE0</accession>
<evidence type="ECO:0000256" key="6">
    <source>
        <dbReference type="ARBA" id="ARBA00022729"/>
    </source>
</evidence>
<dbReference type="KEGG" id="dac:Daci_0904"/>
<evidence type="ECO:0000256" key="11">
    <source>
        <dbReference type="SAM" id="SignalP"/>
    </source>
</evidence>
<evidence type="ECO:0000256" key="4">
    <source>
        <dbReference type="ARBA" id="ARBA00022452"/>
    </source>
</evidence>
<evidence type="ECO:0000256" key="5">
    <source>
        <dbReference type="ARBA" id="ARBA00022692"/>
    </source>
</evidence>
<dbReference type="AlphaFoldDB" id="A9BQE0"/>
<dbReference type="PANTHER" id="PTHR34501">
    <property type="entry name" value="PROTEIN YDDL-RELATED"/>
    <property type="match status" value="1"/>
</dbReference>
<comment type="subunit">
    <text evidence="2">Homotrimer.</text>
</comment>
<evidence type="ECO:0000256" key="2">
    <source>
        <dbReference type="ARBA" id="ARBA00011233"/>
    </source>
</evidence>
<dbReference type="EMBL" id="CP000884">
    <property type="protein sequence ID" value="ABX33550.1"/>
    <property type="molecule type" value="Genomic_DNA"/>
</dbReference>
<evidence type="ECO:0000256" key="1">
    <source>
        <dbReference type="ARBA" id="ARBA00004571"/>
    </source>
</evidence>
<keyword evidence="3" id="KW-0813">Transport</keyword>
<proteinExistence type="predicted"/>
<dbReference type="SUPFAM" id="SSF56935">
    <property type="entry name" value="Porins"/>
    <property type="match status" value="1"/>
</dbReference>
<dbReference type="InterPro" id="IPR050298">
    <property type="entry name" value="Gram-neg_bact_OMP"/>
</dbReference>
<evidence type="ECO:0000313" key="14">
    <source>
        <dbReference type="Proteomes" id="UP000000784"/>
    </source>
</evidence>
<reference evidence="14" key="2">
    <citation type="submission" date="2007-11" db="EMBL/GenBank/DDBJ databases">
        <title>Complete sequence of Delftia acidovorans DSM 14801 / SPH-1.</title>
        <authorList>
            <person name="Copeland A."/>
            <person name="Lucas S."/>
            <person name="Lapidus A."/>
            <person name="Barry K."/>
            <person name="Glavina del Rio T."/>
            <person name="Dalin E."/>
            <person name="Tice H."/>
            <person name="Pitluck S."/>
            <person name="Lowry S."/>
            <person name="Clum A."/>
            <person name="Schmutz J."/>
            <person name="Larimer F."/>
            <person name="Land M."/>
            <person name="Hauser L."/>
            <person name="Kyrpides N."/>
            <person name="Kim E."/>
            <person name="Schleheck D."/>
            <person name="Richardson P."/>
        </authorList>
    </citation>
    <scope>NUCLEOTIDE SEQUENCE [LARGE SCALE GENOMIC DNA]</scope>
    <source>
        <strain evidence="14">DSM 14801 / SPH-1</strain>
    </source>
</reference>
<dbReference type="Gene3D" id="2.40.160.10">
    <property type="entry name" value="Porin"/>
    <property type="match status" value="1"/>
</dbReference>
<reference evidence="13 14" key="1">
    <citation type="journal article" date="2004" name="Appl. Environ. Microbiol.">
        <title>Mineralization of individual congeners of linear alkylbenzenesulfonate by defined pairs of heterotrophic bacteria.</title>
        <authorList>
            <person name="Schleheck D."/>
            <person name="Knepper T.P."/>
            <person name="Fischer K."/>
            <person name="Cook A.M."/>
        </authorList>
    </citation>
    <scope>NUCLEOTIDE SEQUENCE [LARGE SCALE GENOMIC DNA]</scope>
    <source>
        <strain evidence="14">DSM 14801 / SPH-1</strain>
    </source>
</reference>
<evidence type="ECO:0000259" key="12">
    <source>
        <dbReference type="Pfam" id="PF13609"/>
    </source>
</evidence>
<evidence type="ECO:0000256" key="7">
    <source>
        <dbReference type="ARBA" id="ARBA00023065"/>
    </source>
</evidence>
<feature type="signal peptide" evidence="11">
    <location>
        <begin position="1"/>
        <end position="24"/>
    </location>
</feature>
<dbReference type="RefSeq" id="WP_012202836.1">
    <property type="nucleotide sequence ID" value="NC_010002.1"/>
</dbReference>
<keyword evidence="14" id="KW-1185">Reference proteome</keyword>
<dbReference type="InterPro" id="IPR023614">
    <property type="entry name" value="Porin_dom_sf"/>
</dbReference>
<dbReference type="HOGENOM" id="CLU_038238_2_0_4"/>
<gene>
    <name evidence="13" type="ordered locus">Daci_0904</name>
</gene>
<evidence type="ECO:0000256" key="3">
    <source>
        <dbReference type="ARBA" id="ARBA00022448"/>
    </source>
</evidence>
<dbReference type="PROSITE" id="PS51257">
    <property type="entry name" value="PROKAR_LIPOPROTEIN"/>
    <property type="match status" value="1"/>
</dbReference>
<evidence type="ECO:0000256" key="9">
    <source>
        <dbReference type="ARBA" id="ARBA00023136"/>
    </source>
</evidence>
<protein>
    <submittedName>
        <fullName evidence="13">Porin Gram-negative type</fullName>
    </submittedName>
</protein>
<sequence>MKKNNIALALALLATGCAAGPALAQSTSSVSLYGIIDVSVRAQSGLSGANAPAAGSMGSVNSGVGPTSRWGIRGSEDLGGGLRAIFNLESTLGADVGGIGGVAGTFDRAAIVGLAGHWGAVTAGRQNTLISDSVGLVDPIALRFAGLNPNIQVTSLTGHGLNNEWGATNTKVGSNRVNNSIKYSGSFGGLTARAMYSFGETGVSASRLDTRGLGLDWRQDDLVLTSAYTQFHDASGRTLDAANIGGAWSRGDLRLMLNYGRNKAETSDTAKTTNKILALGARYAVTPVIGLNGGYYKVDRERTGQGDDGFQRLIGFVDYQLSKRTSLFLELDTTKWKNGYQGAGNKTRASGISLGITHNF</sequence>
<comment type="subcellular location">
    <subcellularLocation>
        <location evidence="1">Cell outer membrane</location>
        <topology evidence="1">Multi-pass membrane protein</topology>
    </subcellularLocation>
</comment>
<dbReference type="Proteomes" id="UP000000784">
    <property type="component" value="Chromosome"/>
</dbReference>
<dbReference type="GeneID" id="24115105"/>
<dbReference type="GO" id="GO:0015288">
    <property type="term" value="F:porin activity"/>
    <property type="evidence" value="ECO:0007669"/>
    <property type="project" value="UniProtKB-KW"/>
</dbReference>
<keyword evidence="5" id="KW-0812">Transmembrane</keyword>
<evidence type="ECO:0000313" key="13">
    <source>
        <dbReference type="EMBL" id="ABX33550.1"/>
    </source>
</evidence>
<dbReference type="GO" id="GO:0006811">
    <property type="term" value="P:monoatomic ion transport"/>
    <property type="evidence" value="ECO:0007669"/>
    <property type="project" value="UniProtKB-KW"/>
</dbReference>
<dbReference type="CDD" id="cd00342">
    <property type="entry name" value="gram_neg_porins"/>
    <property type="match status" value="1"/>
</dbReference>
<dbReference type="STRING" id="398578.Daci_0904"/>
<dbReference type="PANTHER" id="PTHR34501:SF9">
    <property type="entry name" value="MAJOR OUTER MEMBRANE PROTEIN P.IA"/>
    <property type="match status" value="1"/>
</dbReference>
<keyword evidence="6 11" id="KW-0732">Signal</keyword>
<name>A9BQE0_DELAS</name>
<keyword evidence="8" id="KW-0626">Porin</keyword>
<keyword evidence="10" id="KW-0998">Cell outer membrane</keyword>
<feature type="chain" id="PRO_5002734973" evidence="11">
    <location>
        <begin position="25"/>
        <end position="360"/>
    </location>
</feature>
<organism evidence="13 14">
    <name type="scientific">Delftia acidovorans (strain DSM 14801 / SPH-1)</name>
    <dbReference type="NCBI Taxonomy" id="398578"/>
    <lineage>
        <taxon>Bacteria</taxon>
        <taxon>Pseudomonadati</taxon>
        <taxon>Pseudomonadota</taxon>
        <taxon>Betaproteobacteria</taxon>
        <taxon>Burkholderiales</taxon>
        <taxon>Comamonadaceae</taxon>
        <taxon>Delftia</taxon>
    </lineage>
</organism>
<evidence type="ECO:0000256" key="8">
    <source>
        <dbReference type="ARBA" id="ARBA00023114"/>
    </source>
</evidence>
<dbReference type="Pfam" id="PF13609">
    <property type="entry name" value="Porin_4"/>
    <property type="match status" value="1"/>
</dbReference>